<organism evidence="12">
    <name type="scientific">Granulicella tundricola (strain ATCC BAA-1859 / DSM 23138 / MP5ACTX9)</name>
    <dbReference type="NCBI Taxonomy" id="1198114"/>
    <lineage>
        <taxon>Bacteria</taxon>
        <taxon>Pseudomonadati</taxon>
        <taxon>Acidobacteriota</taxon>
        <taxon>Terriglobia</taxon>
        <taxon>Terriglobales</taxon>
        <taxon>Acidobacteriaceae</taxon>
        <taxon>Granulicella</taxon>
    </lineage>
</organism>
<dbReference type="PANTHER" id="PTHR12815:SF47">
    <property type="entry name" value="TRANSLOCATION AND ASSEMBLY MODULE SUBUNIT TAMA"/>
    <property type="match status" value="1"/>
</dbReference>
<dbReference type="Pfam" id="PF01103">
    <property type="entry name" value="Omp85"/>
    <property type="match status" value="1"/>
</dbReference>
<dbReference type="EMBL" id="CP002480">
    <property type="protein sequence ID" value="ADW70667.1"/>
    <property type="molecule type" value="Genomic_DNA"/>
</dbReference>
<feature type="compositionally biased region" description="Polar residues" evidence="9">
    <location>
        <begin position="11"/>
        <end position="20"/>
    </location>
</feature>
<evidence type="ECO:0000256" key="5">
    <source>
        <dbReference type="ARBA" id="ARBA00022737"/>
    </source>
</evidence>
<dbReference type="InterPro" id="IPR000184">
    <property type="entry name" value="Bac_surfAg_D15"/>
</dbReference>
<dbReference type="eggNOG" id="COG4775">
    <property type="taxonomic scope" value="Bacteria"/>
</dbReference>
<evidence type="ECO:0000256" key="7">
    <source>
        <dbReference type="ARBA" id="ARBA00023237"/>
    </source>
</evidence>
<evidence type="ECO:0000256" key="8">
    <source>
        <dbReference type="NCBIfam" id="TIGR03303"/>
    </source>
</evidence>
<reference evidence="12" key="1">
    <citation type="submission" date="2011-01" db="EMBL/GenBank/DDBJ databases">
        <title>Complete sequence of chromosome of Acidobacterium sp. MP5ACTX9.</title>
        <authorList>
            <consortium name="US DOE Joint Genome Institute"/>
            <person name="Lucas S."/>
            <person name="Copeland A."/>
            <person name="Lapidus A."/>
            <person name="Cheng J.-F."/>
            <person name="Goodwin L."/>
            <person name="Pitluck S."/>
            <person name="Teshima H."/>
            <person name="Detter J.C."/>
            <person name="Han C."/>
            <person name="Tapia R."/>
            <person name="Land M."/>
            <person name="Hauser L."/>
            <person name="Kyrpides N."/>
            <person name="Ivanova N."/>
            <person name="Ovchinnikova G."/>
            <person name="Pagani I."/>
            <person name="Rawat S.R."/>
            <person name="Mannisto M."/>
            <person name="Haggblom M.M."/>
            <person name="Woyke T."/>
        </authorList>
    </citation>
    <scope>NUCLEOTIDE SEQUENCE [LARGE SCALE GENOMIC DNA]</scope>
    <source>
        <strain evidence="12">MP5ACTX9</strain>
    </source>
</reference>
<evidence type="ECO:0000256" key="9">
    <source>
        <dbReference type="SAM" id="MobiDB-lite"/>
    </source>
</evidence>
<dbReference type="KEGG" id="acm:AciX9_3666"/>
<evidence type="ECO:0000256" key="6">
    <source>
        <dbReference type="ARBA" id="ARBA00023136"/>
    </source>
</evidence>
<evidence type="ECO:0000259" key="10">
    <source>
        <dbReference type="PROSITE" id="PS51779"/>
    </source>
</evidence>
<dbReference type="Gene3D" id="2.40.160.50">
    <property type="entry name" value="membrane protein fhac: a member of the omp85/tpsb transporter family"/>
    <property type="match status" value="1"/>
</dbReference>
<evidence type="ECO:0000313" key="12">
    <source>
        <dbReference type="Proteomes" id="UP000000343"/>
    </source>
</evidence>
<dbReference type="STRING" id="1198114.AciX9_3666"/>
<evidence type="ECO:0000256" key="2">
    <source>
        <dbReference type="ARBA" id="ARBA00022452"/>
    </source>
</evidence>
<dbReference type="PANTHER" id="PTHR12815">
    <property type="entry name" value="SORTING AND ASSEMBLY MACHINERY SAMM50 PROTEIN FAMILY MEMBER"/>
    <property type="match status" value="1"/>
</dbReference>
<gene>
    <name evidence="11" type="ordered locus">AciX9_3666</name>
</gene>
<dbReference type="Pfam" id="PF07244">
    <property type="entry name" value="POTRA"/>
    <property type="match status" value="5"/>
</dbReference>
<dbReference type="InterPro" id="IPR023707">
    <property type="entry name" value="OM_assembly_BamA"/>
</dbReference>
<dbReference type="PROSITE" id="PS51779">
    <property type="entry name" value="POTRA"/>
    <property type="match status" value="2"/>
</dbReference>
<keyword evidence="7" id="KW-0998">Cell outer membrane</keyword>
<dbReference type="HOGENOM" id="CLU_007664_1_1_0"/>
<dbReference type="InterPro" id="IPR039910">
    <property type="entry name" value="D15-like"/>
</dbReference>
<dbReference type="InterPro" id="IPR034746">
    <property type="entry name" value="POTRA"/>
</dbReference>
<keyword evidence="3" id="KW-0812">Transmembrane</keyword>
<dbReference type="InterPro" id="IPR010827">
    <property type="entry name" value="BamA/TamA_POTRA"/>
</dbReference>
<dbReference type="GO" id="GO:0071709">
    <property type="term" value="P:membrane assembly"/>
    <property type="evidence" value="ECO:0007669"/>
    <property type="project" value="InterPro"/>
</dbReference>
<keyword evidence="5" id="KW-0677">Repeat</keyword>
<evidence type="ECO:0000256" key="3">
    <source>
        <dbReference type="ARBA" id="ARBA00022692"/>
    </source>
</evidence>
<dbReference type="AlphaFoldDB" id="E8X5P0"/>
<protein>
    <recommendedName>
        <fullName evidence="8">Outer membrane protein assembly factor BamA</fullName>
    </recommendedName>
</protein>
<keyword evidence="4" id="KW-0732">Signal</keyword>
<keyword evidence="12" id="KW-1185">Reference proteome</keyword>
<feature type="domain" description="POTRA" evidence="10">
    <location>
        <begin position="439"/>
        <end position="516"/>
    </location>
</feature>
<name>E8X5P0_GRATM</name>
<dbReference type="GO" id="GO:0009279">
    <property type="term" value="C:cell outer membrane"/>
    <property type="evidence" value="ECO:0007669"/>
    <property type="project" value="UniProtKB-UniRule"/>
</dbReference>
<evidence type="ECO:0000256" key="4">
    <source>
        <dbReference type="ARBA" id="ARBA00022729"/>
    </source>
</evidence>
<dbReference type="OrthoDB" id="9803054at2"/>
<sequence>MRIFTVKRASDSSIKQQNEPASGVSGPQAHPTMQPIHGSIQASASRHRSFAYSLAALIVLAAGLPCMDVAQAQTAPAAAETQAADLQNGNAQALCQPQVIGNRRIPKESVLARLFSRQGNLYDPAIVERDFNSLWNTGYFENVRIERVDTPACVQLVIYVQEKPTIREINYKGLNAVSLSDAQEAFKKAKVGLTVESQYDPTRIKRAETVLKELLSQHGHQFATIKSEVKTIPPAAVSLTFNVKEGPTVKVGKIVFDGNNSIPDRTLRASMKNLKPIGVPHSIVLENLLARTFDASKLDEDAERVRVAYRDKGYFKAITAEPVTKIRDTSSFNPFLLKPTVGKRIDILMPVEEGDRYKLGGITFKGNAHVPNTRVLRAQFALKDGEYFNASLFGKGLTQLQKAYGELGYINFVGTPAPRFDEAKKLIYLDIDIDEGKPFYISRIEFTGNTITRDKVIRRELLVEEGQVYNSRLVDLSLLRLNQLNYFEALKSDQDVESRQNADDGTVDLLVKLKEKGKNSIGLNGGISGLSGTFIGLNYETNNFLGLGETLSVQANVGDLSRNLSFGFNEPYLRNKPISVGVSVFTTKYDFNPSKSYGATGTSNLSAAQNSQLANYNQATTGFTTSLSEPLRHLLARTGVARAGVSYSLSRSSITTFNDNTRNVFQNLSFRSGVAGLNQLSGIVTSVFTPTFTFSSLDRAQGPHSGRDFNAQIQIAGAGGNVKYYSPAIAFRQFYPMKGLKINREGHNVLGMRVQLAHVGGFGGEVAPPQQRIYGGGESEVRGFDVRASSPYVVIPNRVQFNLTNPDGSTIPRDPSNPSLGNIQIPIPVYRLQPIGGDTQLTSNLEYRIPIVNQVTFAFFTDFGLTFNTQDSQLRQSVAGLSTLNSPSYGCPTFVNGACFGGQSVTFSQYLHTASGTNFVPRMSNGAELQVILPIVNAPFRIFYAYNPLRLYKDLPMQLPVSLGTFRSYFPNTGAGQYSYQQAVQLYGADYVLREPRKTFRLTVSTTF</sequence>
<accession>E8X5P0</accession>
<feature type="domain" description="POTRA" evidence="10">
    <location>
        <begin position="357"/>
        <end position="436"/>
    </location>
</feature>
<comment type="subcellular location">
    <subcellularLocation>
        <location evidence="1">Membrane</location>
    </subcellularLocation>
</comment>
<proteinExistence type="predicted"/>
<feature type="region of interest" description="Disordered" evidence="9">
    <location>
        <begin position="1"/>
        <end position="33"/>
    </location>
</feature>
<keyword evidence="6" id="KW-0472">Membrane</keyword>
<keyword evidence="2" id="KW-1134">Transmembrane beta strand</keyword>
<dbReference type="NCBIfam" id="TIGR03303">
    <property type="entry name" value="OM_YaeT"/>
    <property type="match status" value="1"/>
</dbReference>
<evidence type="ECO:0000313" key="11">
    <source>
        <dbReference type="EMBL" id="ADW70667.1"/>
    </source>
</evidence>
<dbReference type="PaxDb" id="1198114-AciX9_3666"/>
<evidence type="ECO:0000256" key="1">
    <source>
        <dbReference type="ARBA" id="ARBA00004370"/>
    </source>
</evidence>
<dbReference type="Gene3D" id="3.10.20.310">
    <property type="entry name" value="membrane protein fhac"/>
    <property type="match status" value="5"/>
</dbReference>
<dbReference type="Proteomes" id="UP000000343">
    <property type="component" value="Chromosome"/>
</dbReference>